<evidence type="ECO:0000313" key="8">
    <source>
        <dbReference type="Proteomes" id="UP001595533"/>
    </source>
</evidence>
<feature type="transmembrane region" description="Helical" evidence="5">
    <location>
        <begin position="21"/>
        <end position="42"/>
    </location>
</feature>
<dbReference type="InterPro" id="IPR035952">
    <property type="entry name" value="Rhomboid-like_sf"/>
</dbReference>
<keyword evidence="3 5" id="KW-1133">Transmembrane helix</keyword>
<evidence type="ECO:0000259" key="6">
    <source>
        <dbReference type="Pfam" id="PF01694"/>
    </source>
</evidence>
<feature type="domain" description="Peptidase S54 rhomboid" evidence="6">
    <location>
        <begin position="58"/>
        <end position="187"/>
    </location>
</feature>
<keyword evidence="4 5" id="KW-0472">Membrane</keyword>
<dbReference type="GO" id="GO:0006508">
    <property type="term" value="P:proteolysis"/>
    <property type="evidence" value="ECO:0007669"/>
    <property type="project" value="UniProtKB-KW"/>
</dbReference>
<comment type="subcellular location">
    <subcellularLocation>
        <location evidence="1">Membrane</location>
        <topology evidence="1">Multi-pass membrane protein</topology>
    </subcellularLocation>
</comment>
<protein>
    <submittedName>
        <fullName evidence="7">Rhomboid family intramembrane serine protease</fullName>
        <ecNumber evidence="7">3.4.21.-</ecNumber>
    </submittedName>
</protein>
<evidence type="ECO:0000256" key="5">
    <source>
        <dbReference type="SAM" id="Phobius"/>
    </source>
</evidence>
<dbReference type="InterPro" id="IPR022764">
    <property type="entry name" value="Peptidase_S54_rhomboid_dom"/>
</dbReference>
<evidence type="ECO:0000256" key="4">
    <source>
        <dbReference type="ARBA" id="ARBA00023136"/>
    </source>
</evidence>
<organism evidence="7 8">
    <name type="scientific">Marinicella sediminis</name>
    <dbReference type="NCBI Taxonomy" id="1792834"/>
    <lineage>
        <taxon>Bacteria</taxon>
        <taxon>Pseudomonadati</taxon>
        <taxon>Pseudomonadota</taxon>
        <taxon>Gammaproteobacteria</taxon>
        <taxon>Lysobacterales</taxon>
        <taxon>Marinicellaceae</taxon>
        <taxon>Marinicella</taxon>
    </lineage>
</organism>
<dbReference type="RefSeq" id="WP_077411682.1">
    <property type="nucleotide sequence ID" value="NZ_JBHRTS010000007.1"/>
</dbReference>
<dbReference type="Pfam" id="PF01694">
    <property type="entry name" value="Rhomboid"/>
    <property type="match status" value="1"/>
</dbReference>
<dbReference type="Gene3D" id="1.20.1540.10">
    <property type="entry name" value="Rhomboid-like"/>
    <property type="match status" value="1"/>
</dbReference>
<accession>A0ABV7JEC5</accession>
<dbReference type="GO" id="GO:0008233">
    <property type="term" value="F:peptidase activity"/>
    <property type="evidence" value="ECO:0007669"/>
    <property type="project" value="UniProtKB-KW"/>
</dbReference>
<name>A0ABV7JEC5_9GAMM</name>
<feature type="transmembrane region" description="Helical" evidence="5">
    <location>
        <begin position="120"/>
        <end position="139"/>
    </location>
</feature>
<keyword evidence="7" id="KW-0645">Protease</keyword>
<feature type="transmembrane region" description="Helical" evidence="5">
    <location>
        <begin position="146"/>
        <end position="164"/>
    </location>
</feature>
<feature type="transmembrane region" description="Helical" evidence="5">
    <location>
        <begin position="73"/>
        <end position="91"/>
    </location>
</feature>
<dbReference type="Proteomes" id="UP001595533">
    <property type="component" value="Unassembled WGS sequence"/>
</dbReference>
<feature type="transmembrane region" description="Helical" evidence="5">
    <location>
        <begin position="170"/>
        <end position="188"/>
    </location>
</feature>
<comment type="caution">
    <text evidence="7">The sequence shown here is derived from an EMBL/GenBank/DDBJ whole genome shotgun (WGS) entry which is preliminary data.</text>
</comment>
<sequence>MKIPHLDPDYAKKRRRQWPKAFRLGLIFLAAIWLLFLLAQVLPLVQFGNKPRTLEGLLGLISMPFIHSGWPHLIDNSLPVFVATVALFGNYPKVASRVMIWSILLTGLLVWVFGRNVNHIGSSGLFYALLSYLFVSGFLKKDIQSVGISIAIAFMYGYIIWGIFPGQPGISWESHMFGFLTGVFLAYNTRHIDRPVLKDWRLDEGIEELEDPPDKR</sequence>
<keyword evidence="2 5" id="KW-0812">Transmembrane</keyword>
<evidence type="ECO:0000256" key="2">
    <source>
        <dbReference type="ARBA" id="ARBA00022692"/>
    </source>
</evidence>
<evidence type="ECO:0000256" key="1">
    <source>
        <dbReference type="ARBA" id="ARBA00004141"/>
    </source>
</evidence>
<evidence type="ECO:0000313" key="7">
    <source>
        <dbReference type="EMBL" id="MFC3195209.1"/>
    </source>
</evidence>
<dbReference type="EMBL" id="JBHRTS010000007">
    <property type="protein sequence ID" value="MFC3195209.1"/>
    <property type="molecule type" value="Genomic_DNA"/>
</dbReference>
<proteinExistence type="predicted"/>
<evidence type="ECO:0000256" key="3">
    <source>
        <dbReference type="ARBA" id="ARBA00022989"/>
    </source>
</evidence>
<dbReference type="EC" id="3.4.21.-" evidence="7"/>
<keyword evidence="8" id="KW-1185">Reference proteome</keyword>
<reference evidence="8" key="1">
    <citation type="journal article" date="2019" name="Int. J. Syst. Evol. Microbiol.">
        <title>The Global Catalogue of Microorganisms (GCM) 10K type strain sequencing project: providing services to taxonomists for standard genome sequencing and annotation.</title>
        <authorList>
            <consortium name="The Broad Institute Genomics Platform"/>
            <consortium name="The Broad Institute Genome Sequencing Center for Infectious Disease"/>
            <person name="Wu L."/>
            <person name="Ma J."/>
        </authorList>
    </citation>
    <scope>NUCLEOTIDE SEQUENCE [LARGE SCALE GENOMIC DNA]</scope>
    <source>
        <strain evidence="8">KCTC 42953</strain>
    </source>
</reference>
<dbReference type="SUPFAM" id="SSF144091">
    <property type="entry name" value="Rhomboid-like"/>
    <property type="match status" value="1"/>
</dbReference>
<gene>
    <name evidence="7" type="ORF">ACFODZ_13230</name>
</gene>
<keyword evidence="7" id="KW-0378">Hydrolase</keyword>
<feature type="transmembrane region" description="Helical" evidence="5">
    <location>
        <begin position="98"/>
        <end position="114"/>
    </location>
</feature>